<keyword evidence="2" id="KW-1185">Reference proteome</keyword>
<reference evidence="1 2" key="1">
    <citation type="journal article" date="2019" name="Commun. Biol.">
        <title>The bagworm genome reveals a unique fibroin gene that provides high tensile strength.</title>
        <authorList>
            <person name="Kono N."/>
            <person name="Nakamura H."/>
            <person name="Ohtoshi R."/>
            <person name="Tomita M."/>
            <person name="Numata K."/>
            <person name="Arakawa K."/>
        </authorList>
    </citation>
    <scope>NUCLEOTIDE SEQUENCE [LARGE SCALE GENOMIC DNA]</scope>
</reference>
<sequence>MLTDRCGLKDVVSRVKRVYVEVIRPPEMVLRRTLPRLYIQIAQSVLVSRVVGTPDCCPAAFGEATSGGFLLVDFSPHSLHAGVCYAFFASSSSQEGEKGTQVQDMKVKYPKPEQEELEIARNDKN</sequence>
<dbReference type="AlphaFoldDB" id="A0A4C1UNS1"/>
<comment type="caution">
    <text evidence="1">The sequence shown here is derived from an EMBL/GenBank/DDBJ whole genome shotgun (WGS) entry which is preliminary data.</text>
</comment>
<gene>
    <name evidence="1" type="ORF">EVAR_102880_1</name>
</gene>
<accession>A0A4C1UNS1</accession>
<evidence type="ECO:0000313" key="1">
    <source>
        <dbReference type="EMBL" id="GBP27626.1"/>
    </source>
</evidence>
<dbReference type="EMBL" id="BGZK01000196">
    <property type="protein sequence ID" value="GBP27626.1"/>
    <property type="molecule type" value="Genomic_DNA"/>
</dbReference>
<protein>
    <submittedName>
        <fullName evidence="1">Uncharacterized protein</fullName>
    </submittedName>
</protein>
<organism evidence="1 2">
    <name type="scientific">Eumeta variegata</name>
    <name type="common">Bagworm moth</name>
    <name type="synonym">Eumeta japonica</name>
    <dbReference type="NCBI Taxonomy" id="151549"/>
    <lineage>
        <taxon>Eukaryota</taxon>
        <taxon>Metazoa</taxon>
        <taxon>Ecdysozoa</taxon>
        <taxon>Arthropoda</taxon>
        <taxon>Hexapoda</taxon>
        <taxon>Insecta</taxon>
        <taxon>Pterygota</taxon>
        <taxon>Neoptera</taxon>
        <taxon>Endopterygota</taxon>
        <taxon>Lepidoptera</taxon>
        <taxon>Glossata</taxon>
        <taxon>Ditrysia</taxon>
        <taxon>Tineoidea</taxon>
        <taxon>Psychidae</taxon>
        <taxon>Oiketicinae</taxon>
        <taxon>Eumeta</taxon>
    </lineage>
</organism>
<evidence type="ECO:0000313" key="2">
    <source>
        <dbReference type="Proteomes" id="UP000299102"/>
    </source>
</evidence>
<dbReference type="Proteomes" id="UP000299102">
    <property type="component" value="Unassembled WGS sequence"/>
</dbReference>
<proteinExistence type="predicted"/>
<name>A0A4C1UNS1_EUMVA</name>